<dbReference type="EMBL" id="FNRF01000002">
    <property type="protein sequence ID" value="SEA43804.1"/>
    <property type="molecule type" value="Genomic_DNA"/>
</dbReference>
<dbReference type="AlphaFoldDB" id="A0A1H4B6Y4"/>
<dbReference type="Proteomes" id="UP000182257">
    <property type="component" value="Unassembled WGS sequence"/>
</dbReference>
<reference evidence="1 2" key="1">
    <citation type="submission" date="2016-10" db="EMBL/GenBank/DDBJ databases">
        <authorList>
            <person name="de Groot N.N."/>
        </authorList>
    </citation>
    <scope>NUCLEOTIDE SEQUENCE [LARGE SCALE GENOMIC DNA]</scope>
    <source>
        <strain evidence="1 2">D31d</strain>
    </source>
</reference>
<evidence type="ECO:0000313" key="1">
    <source>
        <dbReference type="EMBL" id="SEA43804.1"/>
    </source>
</evidence>
<proteinExistence type="predicted"/>
<sequence length="439" mass="49949">MPTTTFIIRGVHYAANPDTYAGKPETNQELANTRTMLQWIDHDRPAVVLMNDPGNPRNPDAVMARTMGKRIGFICDEKVQQANDLLAESKLHKLMARVVAVDAVVKPKQHGHVVIEVDADTPTKHVPTMASNINWDYWLRNQTLLPPNEDALAQEEAEFMLSTMLNHTDTANLSHLKTYIDIWLESSRHDLSREAREMRTTYIDRLEAAAKPEIRELAIGLKRQRASICGNFELGGHSGEWFKSQLESQPLQALWRGWRLENEAQLWAMLRQIDKKMRLLPGDLYNDVGDVGAMLSRLYYMKTPRRALQPILALLMLRHLTCNELGIEMQPMTEQDYGCDSLITNLPEIPTTLGRMMDYVKISNLTSTELNAIKLCILWLRDDYLNNVSTDIVQLADKTDRLNLNLEKQAAKGGIHIDTNHGPIVDVDKGELKLNRLLE</sequence>
<name>A0A1H4B6Y4_XYLRU</name>
<protein>
    <submittedName>
        <fullName evidence="1">Uncharacterized protein</fullName>
    </submittedName>
</protein>
<accession>A0A1H4B6Y4</accession>
<organism evidence="1 2">
    <name type="scientific">Xylanibacter ruminicola</name>
    <name type="common">Prevotella ruminicola</name>
    <dbReference type="NCBI Taxonomy" id="839"/>
    <lineage>
        <taxon>Bacteria</taxon>
        <taxon>Pseudomonadati</taxon>
        <taxon>Bacteroidota</taxon>
        <taxon>Bacteroidia</taxon>
        <taxon>Bacteroidales</taxon>
        <taxon>Prevotellaceae</taxon>
        <taxon>Xylanibacter</taxon>
    </lineage>
</organism>
<evidence type="ECO:0000313" key="2">
    <source>
        <dbReference type="Proteomes" id="UP000182257"/>
    </source>
</evidence>
<dbReference type="RefSeq" id="WP_074760921.1">
    <property type="nucleotide sequence ID" value="NZ_FNRF01000002.1"/>
</dbReference>
<gene>
    <name evidence="1" type="ORF">SAMN05216462_1544</name>
</gene>